<dbReference type="RefSeq" id="WP_032515059.1">
    <property type="nucleotide sequence ID" value="NZ_JNAO01000002.1"/>
</dbReference>
<feature type="domain" description="Coenzyme Q-binding protein COQ10 START" evidence="1">
    <location>
        <begin position="40"/>
        <end position="168"/>
    </location>
</feature>
<dbReference type="Pfam" id="PF03364">
    <property type="entry name" value="Polyketide_cyc"/>
    <property type="match status" value="1"/>
</dbReference>
<accession>A0A0A2ASP1</accession>
<dbReference type="PANTHER" id="PTHR34060:SF1">
    <property type="entry name" value="POLYKETIDE CYCLASE _ DEHYDRASE AND LIPID TRANSPORT PROTEIN"/>
    <property type="match status" value="1"/>
</dbReference>
<sequence length="180" mass="20805">MNNPQESMNHCKDNDIRTIEQTMEKLSGGTRRLAAQLTTSASFDSLWSVLTDYDRLNLYIPNLLSSKKIFQKDNNVHLKQVGAQDFLGMKFSAEVTIDLFEDKELGLLKFNLIKGDFRKFEGSWQIRNIKNTSKISLVYDLTVQGCQWMPIRMIEKRLKKDLSENLIAVDRQAKSLKRSL</sequence>
<proteinExistence type="predicted"/>
<dbReference type="STRING" id="167548.EU98_0217"/>
<reference evidence="3" key="1">
    <citation type="journal article" date="2014" name="Sci. Data">
        <title>Genomes of diverse isolates of the marine cyanobacterium Prochlorococcus.</title>
        <authorList>
            <person name="Biller S."/>
            <person name="Berube P."/>
            <person name="Thompson J."/>
            <person name="Kelly L."/>
            <person name="Roggensack S."/>
            <person name="Awad L."/>
            <person name="Roache-Johnson K."/>
            <person name="Ding H."/>
            <person name="Giovannoni S.J."/>
            <person name="Moore L.R."/>
            <person name="Chisholm S.W."/>
        </authorList>
    </citation>
    <scope>NUCLEOTIDE SEQUENCE [LARGE SCALE GENOMIC DNA]</scope>
    <source>
        <strain evidence="3">MIT 9314</strain>
    </source>
</reference>
<dbReference type="InterPro" id="IPR005031">
    <property type="entry name" value="COQ10_START"/>
</dbReference>
<dbReference type="Gene3D" id="3.30.530.20">
    <property type="match status" value="1"/>
</dbReference>
<name>A0A0A2ASP1_PROMR</name>
<dbReference type="AlphaFoldDB" id="A0A0A2ASP1"/>
<evidence type="ECO:0000313" key="2">
    <source>
        <dbReference type="EMBL" id="KGG03419.1"/>
    </source>
</evidence>
<evidence type="ECO:0000313" key="3">
    <source>
        <dbReference type="Proteomes" id="UP000030533"/>
    </source>
</evidence>
<organism evidence="2 3">
    <name type="scientific">Prochlorococcus marinus str. MIT 9314</name>
    <dbReference type="NCBI Taxonomy" id="167548"/>
    <lineage>
        <taxon>Bacteria</taxon>
        <taxon>Bacillati</taxon>
        <taxon>Cyanobacteriota</taxon>
        <taxon>Cyanophyceae</taxon>
        <taxon>Synechococcales</taxon>
        <taxon>Prochlorococcaceae</taxon>
        <taxon>Prochlorococcus</taxon>
    </lineage>
</organism>
<dbReference type="SUPFAM" id="SSF55961">
    <property type="entry name" value="Bet v1-like"/>
    <property type="match status" value="1"/>
</dbReference>
<dbReference type="InterPro" id="IPR023393">
    <property type="entry name" value="START-like_dom_sf"/>
</dbReference>
<gene>
    <name evidence="2" type="ORF">EU98_0217</name>
</gene>
<dbReference type="EMBL" id="JNAO01000002">
    <property type="protein sequence ID" value="KGG03419.1"/>
    <property type="molecule type" value="Genomic_DNA"/>
</dbReference>
<protein>
    <recommendedName>
        <fullName evidence="1">Coenzyme Q-binding protein COQ10 START domain-containing protein</fullName>
    </recommendedName>
</protein>
<dbReference type="PANTHER" id="PTHR34060">
    <property type="entry name" value="POLYKETIDE CYCLASE / DEHYDRASE AND LIPID TRANSPORT PROTEIN"/>
    <property type="match status" value="1"/>
</dbReference>
<comment type="caution">
    <text evidence="2">The sequence shown here is derived from an EMBL/GenBank/DDBJ whole genome shotgun (WGS) entry which is preliminary data.</text>
</comment>
<dbReference type="Proteomes" id="UP000030533">
    <property type="component" value="Unassembled WGS sequence"/>
</dbReference>
<evidence type="ECO:0000259" key="1">
    <source>
        <dbReference type="Pfam" id="PF03364"/>
    </source>
</evidence>
<dbReference type="eggNOG" id="COG2867">
    <property type="taxonomic scope" value="Bacteria"/>
</dbReference>